<dbReference type="PANTHER" id="PTHR43537:SF5">
    <property type="entry name" value="UXU OPERON TRANSCRIPTIONAL REGULATOR"/>
    <property type="match status" value="1"/>
</dbReference>
<dbReference type="GO" id="GO:0003700">
    <property type="term" value="F:DNA-binding transcription factor activity"/>
    <property type="evidence" value="ECO:0007669"/>
    <property type="project" value="InterPro"/>
</dbReference>
<dbReference type="eggNOG" id="COG1802">
    <property type="taxonomic scope" value="Bacteria"/>
</dbReference>
<dbReference type="SUPFAM" id="SSF46785">
    <property type="entry name" value="Winged helix' DNA-binding domain"/>
    <property type="match status" value="1"/>
</dbReference>
<sequence length="231" mass="26225">MILGGFNLSSSVGLVRSSSLYQQAYQTLRQRILNGEFFPEQRLVETQLAEELQVSRTPIRESLRQLQRENLITTDHKGGLIIPRLSPEDARQLYDCRLALELLAVQEACYLGTAEQLKNVGAWVIRAETLLAIEDASEVTRSELLEIDYSFHRAIAQSSGNDHLLELLVRVFDQMTLLRVQTTEKKPDVLEIRSEHRKIYEALLSRDVSIAQAAIKDHLEASKDRVASLLQ</sequence>
<keyword evidence="1" id="KW-0805">Transcription regulation</keyword>
<dbReference type="GO" id="GO:0003677">
    <property type="term" value="F:DNA binding"/>
    <property type="evidence" value="ECO:0007669"/>
    <property type="project" value="UniProtKB-KW"/>
</dbReference>
<dbReference type="STRING" id="13035.Dacsa_0396"/>
<keyword evidence="6" id="KW-1185">Reference proteome</keyword>
<dbReference type="EMBL" id="CP003944">
    <property type="protein sequence ID" value="AFZ49185.1"/>
    <property type="molecule type" value="Genomic_DNA"/>
</dbReference>
<dbReference type="AlphaFoldDB" id="K9YS79"/>
<protein>
    <submittedName>
        <fullName evidence="5">Transcriptional regulator</fullName>
    </submittedName>
</protein>
<feature type="domain" description="HTH gntR-type" evidence="4">
    <location>
        <begin position="18"/>
        <end position="85"/>
    </location>
</feature>
<evidence type="ECO:0000256" key="1">
    <source>
        <dbReference type="ARBA" id="ARBA00023015"/>
    </source>
</evidence>
<evidence type="ECO:0000256" key="2">
    <source>
        <dbReference type="ARBA" id="ARBA00023125"/>
    </source>
</evidence>
<dbReference type="PATRIC" id="fig|13035.3.peg.454"/>
<dbReference type="InterPro" id="IPR000524">
    <property type="entry name" value="Tscrpt_reg_HTH_GntR"/>
</dbReference>
<dbReference type="CDD" id="cd07377">
    <property type="entry name" value="WHTH_GntR"/>
    <property type="match status" value="1"/>
</dbReference>
<dbReference type="InterPro" id="IPR008920">
    <property type="entry name" value="TF_FadR/GntR_C"/>
</dbReference>
<proteinExistence type="predicted"/>
<dbReference type="KEGG" id="dsl:Dacsa_0396"/>
<dbReference type="Pfam" id="PF00392">
    <property type="entry name" value="GntR"/>
    <property type="match status" value="1"/>
</dbReference>
<dbReference type="HOGENOM" id="CLU_017584_5_1_3"/>
<dbReference type="Gene3D" id="1.10.10.10">
    <property type="entry name" value="Winged helix-like DNA-binding domain superfamily/Winged helix DNA-binding domain"/>
    <property type="match status" value="1"/>
</dbReference>
<organism evidence="5 6">
    <name type="scientific">Dactylococcopsis salina (strain PCC 8305)</name>
    <name type="common">Myxobactron salinum</name>
    <dbReference type="NCBI Taxonomy" id="13035"/>
    <lineage>
        <taxon>Bacteria</taxon>
        <taxon>Bacillati</taxon>
        <taxon>Cyanobacteriota</taxon>
        <taxon>Cyanophyceae</taxon>
        <taxon>Nodosilineales</taxon>
        <taxon>Cymatolegaceae</taxon>
        <taxon>Dactylococcopsis</taxon>
    </lineage>
</organism>
<accession>K9YS79</accession>
<dbReference type="PROSITE" id="PS50949">
    <property type="entry name" value="HTH_GNTR"/>
    <property type="match status" value="1"/>
</dbReference>
<dbReference type="Pfam" id="PF07729">
    <property type="entry name" value="FCD"/>
    <property type="match status" value="1"/>
</dbReference>
<dbReference type="PRINTS" id="PR00035">
    <property type="entry name" value="HTHGNTR"/>
</dbReference>
<gene>
    <name evidence="5" type="ORF">Dacsa_0396</name>
</gene>
<dbReference type="Gene3D" id="1.20.120.530">
    <property type="entry name" value="GntR ligand-binding domain-like"/>
    <property type="match status" value="1"/>
</dbReference>
<evidence type="ECO:0000259" key="4">
    <source>
        <dbReference type="PROSITE" id="PS50949"/>
    </source>
</evidence>
<dbReference type="SMART" id="SM00895">
    <property type="entry name" value="FCD"/>
    <property type="match status" value="1"/>
</dbReference>
<evidence type="ECO:0000313" key="5">
    <source>
        <dbReference type="EMBL" id="AFZ49185.1"/>
    </source>
</evidence>
<dbReference type="SMART" id="SM00345">
    <property type="entry name" value="HTH_GNTR"/>
    <property type="match status" value="1"/>
</dbReference>
<dbReference type="SUPFAM" id="SSF48008">
    <property type="entry name" value="GntR ligand-binding domain-like"/>
    <property type="match status" value="1"/>
</dbReference>
<keyword evidence="2" id="KW-0238">DNA-binding</keyword>
<reference evidence="5" key="1">
    <citation type="submission" date="2012-04" db="EMBL/GenBank/DDBJ databases">
        <title>Finished genome of Dactylococcopsis salina PCC 8305.</title>
        <authorList>
            <consortium name="US DOE Joint Genome Institute"/>
            <person name="Gugger M."/>
            <person name="Coursin T."/>
            <person name="Rippka R."/>
            <person name="Tandeau De Marsac N."/>
            <person name="Huntemann M."/>
            <person name="Wei C.-L."/>
            <person name="Han J."/>
            <person name="Detter J.C."/>
            <person name="Han C."/>
            <person name="Tapia R."/>
            <person name="Daligault H."/>
            <person name="Chen A."/>
            <person name="Krypides N."/>
            <person name="Mavromatis K."/>
            <person name="Markowitz V."/>
            <person name="Szeto E."/>
            <person name="Ivanova N."/>
            <person name="Ovchinnikova G."/>
            <person name="Pagani I."/>
            <person name="Pati A."/>
            <person name="Goodwin L."/>
            <person name="Peters L."/>
            <person name="Pitluck S."/>
            <person name="Woyke T."/>
            <person name="Kerfeld C."/>
        </authorList>
    </citation>
    <scope>NUCLEOTIDE SEQUENCE [LARGE SCALE GENOMIC DNA]</scope>
    <source>
        <strain evidence="5">PCC 8305</strain>
    </source>
</reference>
<evidence type="ECO:0000256" key="3">
    <source>
        <dbReference type="ARBA" id="ARBA00023163"/>
    </source>
</evidence>
<dbReference type="InterPro" id="IPR011711">
    <property type="entry name" value="GntR_C"/>
</dbReference>
<dbReference type="OrthoDB" id="114741at2"/>
<keyword evidence="3" id="KW-0804">Transcription</keyword>
<name>K9YS79_DACS8</name>
<dbReference type="PANTHER" id="PTHR43537">
    <property type="entry name" value="TRANSCRIPTIONAL REGULATOR, GNTR FAMILY"/>
    <property type="match status" value="1"/>
</dbReference>
<evidence type="ECO:0000313" key="6">
    <source>
        <dbReference type="Proteomes" id="UP000010482"/>
    </source>
</evidence>
<dbReference type="InterPro" id="IPR036388">
    <property type="entry name" value="WH-like_DNA-bd_sf"/>
</dbReference>
<dbReference type="Proteomes" id="UP000010482">
    <property type="component" value="Chromosome"/>
</dbReference>
<dbReference type="InterPro" id="IPR036390">
    <property type="entry name" value="WH_DNA-bd_sf"/>
</dbReference>